<dbReference type="Proteomes" id="UP001165960">
    <property type="component" value="Unassembled WGS sequence"/>
</dbReference>
<gene>
    <name evidence="1" type="ORF">DSO57_1009061</name>
</gene>
<name>A0ACC2RLQ3_9FUNG</name>
<evidence type="ECO:0000313" key="1">
    <source>
        <dbReference type="EMBL" id="KAJ9050974.1"/>
    </source>
</evidence>
<proteinExistence type="predicted"/>
<comment type="caution">
    <text evidence="1">The sequence shown here is derived from an EMBL/GenBank/DDBJ whole genome shotgun (WGS) entry which is preliminary data.</text>
</comment>
<accession>A0ACC2RLQ3</accession>
<keyword evidence="2" id="KW-1185">Reference proteome</keyword>
<organism evidence="1 2">
    <name type="scientific">Entomophthora muscae</name>
    <dbReference type="NCBI Taxonomy" id="34485"/>
    <lineage>
        <taxon>Eukaryota</taxon>
        <taxon>Fungi</taxon>
        <taxon>Fungi incertae sedis</taxon>
        <taxon>Zoopagomycota</taxon>
        <taxon>Entomophthoromycotina</taxon>
        <taxon>Entomophthoromycetes</taxon>
        <taxon>Entomophthorales</taxon>
        <taxon>Entomophthoraceae</taxon>
        <taxon>Entomophthora</taxon>
    </lineage>
</organism>
<dbReference type="EMBL" id="QTSX02007128">
    <property type="protein sequence ID" value="KAJ9050974.1"/>
    <property type="molecule type" value="Genomic_DNA"/>
</dbReference>
<evidence type="ECO:0000313" key="2">
    <source>
        <dbReference type="Proteomes" id="UP001165960"/>
    </source>
</evidence>
<sequence length="846" mass="94588">MSSRKSKRQPTLVATPKKVAPKPNAPNKKIKDNTPTINTFFRPTKVDSPKLTLSAAKRKNIDAELESPTTSVVLASESETLASLEEYDPARQEQELRAAKKQKWLKEFMAGKELHPFFLQVSKPSAPSSPQQKSVSRILKPMAASLPGRMYYPSLATQMVMEQRKSSKESIFFPELKLSTLELTSQGVYDQASHDKEVFYFPVSHQAWFELFKQFDPSLDIDSRCYHDFFFDSVPATSAYSGNWLKSYGAISSKHFLGNQKTIAEVRGWLENWKVIACSQDVSDNELILDLPPSDDDSDYGKKSKKPLRSKRQGSKKSGQRKRKPKLPPITILSGPAGVGKTAIAHACAQDCGYRVLEINATSARTGSDLINLVEQLSKNHLVNSSNSFFKSKDASNAPKPNLLILIDEADLLFQGEKSFLTALFHLAASTRRPFILTVNDCTSSFHVPKSLLHANFRLQQAPIESLTTFLQLMCLNEHLILPQPLAHTLIKFYNGDFRKIVLELELISRIQTSTSPSKSAADAIVQFFPSMTVDTSFLDFFPEQKRVTLLSTPHKLLGQEKTDPISPYNLHTYLGDHFSSVHNPNYGWASTSQCQDFPYSYSDPLWPRLPIDDSSSLDSYSQMIDSLSYCDTLEPSTLELDFLQSPETCLLPPSILDEDEIIQAFNPIKPHCCPNKPTSLSFSSFIHAESRYIPSLKLEWKNTYFSEAIREASIPKSDLLEVALGGYLGNYHKELLHSALKSASPTNRPFSFNENVCTSLPYFSLLIKKEGMRTSRLRSKKILTSKLFPNSSSSQLATLIKYGGFNHPAIAATPASTPSDQSNSLGSDSDASSQDFFPRRTFADQ</sequence>
<protein>
    <submittedName>
        <fullName evidence="1">Uncharacterized protein</fullName>
    </submittedName>
</protein>
<reference evidence="1" key="1">
    <citation type="submission" date="2022-04" db="EMBL/GenBank/DDBJ databases">
        <title>Genome of the entomopathogenic fungus Entomophthora muscae.</title>
        <authorList>
            <person name="Elya C."/>
            <person name="Lovett B.R."/>
            <person name="Lee E."/>
            <person name="Macias A.M."/>
            <person name="Hajek A.E."/>
            <person name="De Bivort B.L."/>
            <person name="Kasson M.T."/>
            <person name="De Fine Licht H.H."/>
            <person name="Stajich J.E."/>
        </authorList>
    </citation>
    <scope>NUCLEOTIDE SEQUENCE</scope>
    <source>
        <strain evidence="1">Berkeley</strain>
    </source>
</reference>